<keyword evidence="1" id="KW-1015">Disulfide bond</keyword>
<dbReference type="InterPro" id="IPR053331">
    <property type="entry name" value="EGF-like_comC"/>
</dbReference>
<gene>
    <name evidence="4" type="ORF">RB653_009051</name>
</gene>
<dbReference type="InterPro" id="IPR054484">
    <property type="entry name" value="ComC_SSD"/>
</dbReference>
<dbReference type="PROSITE" id="PS01186">
    <property type="entry name" value="EGF_2"/>
    <property type="match status" value="2"/>
</dbReference>
<accession>A0AAN7TTH1</accession>
<proteinExistence type="predicted"/>
<keyword evidence="2" id="KW-1133">Transmembrane helix</keyword>
<feature type="disulfide bond" evidence="1">
    <location>
        <begin position="628"/>
        <end position="638"/>
    </location>
</feature>
<dbReference type="InterPro" id="IPR057013">
    <property type="entry name" value="LRR_ComC"/>
</dbReference>
<keyword evidence="5" id="KW-1185">Reference proteome</keyword>
<organism evidence="4 5">
    <name type="scientific">Dictyostelium firmibasis</name>
    <dbReference type="NCBI Taxonomy" id="79012"/>
    <lineage>
        <taxon>Eukaryota</taxon>
        <taxon>Amoebozoa</taxon>
        <taxon>Evosea</taxon>
        <taxon>Eumycetozoa</taxon>
        <taxon>Dictyostelia</taxon>
        <taxon>Dictyosteliales</taxon>
        <taxon>Dictyosteliaceae</taxon>
        <taxon>Dictyostelium</taxon>
    </lineage>
</organism>
<reference evidence="4 5" key="1">
    <citation type="submission" date="2023-11" db="EMBL/GenBank/DDBJ databases">
        <title>Dfirmibasis_genome.</title>
        <authorList>
            <person name="Edelbroek B."/>
            <person name="Kjellin J."/>
            <person name="Jerlstrom-Hultqvist J."/>
            <person name="Soderbom F."/>
        </authorList>
    </citation>
    <scope>NUCLEOTIDE SEQUENCE [LARGE SCALE GENOMIC DNA]</scope>
    <source>
        <strain evidence="4 5">TNS-C-14</strain>
    </source>
</reference>
<comment type="caution">
    <text evidence="4">The sequence shown here is derived from an EMBL/GenBank/DDBJ whole genome shotgun (WGS) entry which is preliminary data.</text>
</comment>
<dbReference type="Pfam" id="PF22933">
    <property type="entry name" value="ComC_SSD"/>
    <property type="match status" value="1"/>
</dbReference>
<comment type="caution">
    <text evidence="1">Lacks conserved residue(s) required for the propagation of feature annotation.</text>
</comment>
<feature type="disulfide bond" evidence="1">
    <location>
        <begin position="647"/>
        <end position="656"/>
    </location>
</feature>
<feature type="domain" description="EGF-like" evidence="3">
    <location>
        <begin position="624"/>
        <end position="657"/>
    </location>
</feature>
<keyword evidence="2" id="KW-0812">Transmembrane</keyword>
<feature type="transmembrane region" description="Helical" evidence="2">
    <location>
        <begin position="17"/>
        <end position="38"/>
    </location>
</feature>
<evidence type="ECO:0000256" key="2">
    <source>
        <dbReference type="SAM" id="Phobius"/>
    </source>
</evidence>
<keyword evidence="1" id="KW-0245">EGF-like domain</keyword>
<dbReference type="Gene3D" id="2.10.25.10">
    <property type="entry name" value="Laminin"/>
    <property type="match status" value="1"/>
</dbReference>
<dbReference type="PANTHER" id="PTHR24032">
    <property type="entry name" value="EGF-LIKE DOMAIN-CONTAINING PROTEIN-RELATED-RELATED"/>
    <property type="match status" value="1"/>
</dbReference>
<dbReference type="PANTHER" id="PTHR24032:SF70">
    <property type="entry name" value="EGF-LIKE DOMAIN-CONTAINING PROTEIN"/>
    <property type="match status" value="1"/>
</dbReference>
<name>A0AAN7TTH1_9MYCE</name>
<dbReference type="InterPro" id="IPR032675">
    <property type="entry name" value="LRR_dom_sf"/>
</dbReference>
<dbReference type="Pfam" id="PF24141">
    <property type="entry name" value="LRR_ComC"/>
    <property type="match status" value="1"/>
</dbReference>
<dbReference type="AlphaFoldDB" id="A0AAN7TTH1"/>
<dbReference type="PROSITE" id="PS50026">
    <property type="entry name" value="EGF_3"/>
    <property type="match status" value="1"/>
</dbReference>
<keyword evidence="2" id="KW-0472">Membrane</keyword>
<dbReference type="InterPro" id="IPR000742">
    <property type="entry name" value="EGF"/>
</dbReference>
<dbReference type="SMART" id="SM00181">
    <property type="entry name" value="EGF"/>
    <property type="match status" value="2"/>
</dbReference>
<protein>
    <recommendedName>
        <fullName evidence="3">EGF-like domain-containing protein</fullName>
    </recommendedName>
</protein>
<dbReference type="PROSITE" id="PS00022">
    <property type="entry name" value="EGF_1"/>
    <property type="match status" value="2"/>
</dbReference>
<sequence length="948" mass="106242">MLIFLIPNFRVDKMVKIYIFILILIFISLNSGVSSLSLDPTEEQLLNGLISAMGVNMIGFPTISPGVYDFCNDTQYYFKCMNISNKIVLYNAILTQTNLVIVSANNFSFSNLNYLDLTNCYLSSDFLSSVKTPTINLNECNVISIESPIEQTHLIISNPPSFQGEFKFSYLNKYDSYFEILPYKTFGEISVTYVNDLQSDLYIDILSLVSNSIPSFTNVNVKELSLFLTDSYVNSNKSNYSTMTKVEELKLFNNLTIDFPLFIFYIQNSIITTLQIGGMLNEPSEMIEIPQNNNITTLLIDYSSPYFSLNGSIPFTSFPNIQTFYISGGNYSNEKDLSKFQNVSSLTITNSNLRIKLQKYNFQYLDLSSNKISGTVDQSYCTRDPSNLLLKNNNLSGILPSCFSCYGDSNFLGNDNLVREECTSISVNIYVDKVNKKLIMWGNDIGFNTHDFIMDPPFSWKVVVPSYRFEANYFFNSELPKNGMFIINFLAKKNIIKKVNATLSSPPPSCYRDCTIGEYCDSATLTCLCAAGWSGDDCSINTNIYVTSIDSVDEKGGDITLYGWFSNTHYKLNVTIDNKDCPVIQNTITNVSIQCTVSAGTGKKSILIQQNNLSWSGFFTYEINVKSCLNNCSKNGDCITSTGECNCRSGFKGFDCSIVSGGNGLPSTNTTIDNNGTTIINNQKTSYQILITKLIEFDVEKNIIQEYTLDNKWIVSETNTDSNENNNNNNNIVYQFSQTLVQSLTNCTISYTVEEIKEKSKQYSFAGYNLTLDSGSVKISVSIYNYQYGSSLNNLQLQFQSSVASDSNDCNKQDTDIQNSNNDLLNYITIKKDSKIMQARFLNRILSDGRSSIITSEVVSKLTDSVTIGLNLPYCTNCLIDPDFSVLIVSSFKGSCGENERPAYLIPVIVVSGVIGVALVVGLSYYIYKKKFVENQLSKKLKKIENQH</sequence>
<evidence type="ECO:0000313" key="4">
    <source>
        <dbReference type="EMBL" id="KAK5579369.1"/>
    </source>
</evidence>
<evidence type="ECO:0000313" key="5">
    <source>
        <dbReference type="Proteomes" id="UP001344447"/>
    </source>
</evidence>
<feature type="transmembrane region" description="Helical" evidence="2">
    <location>
        <begin position="904"/>
        <end position="928"/>
    </location>
</feature>
<evidence type="ECO:0000256" key="1">
    <source>
        <dbReference type="PROSITE-ProRule" id="PRU00076"/>
    </source>
</evidence>
<evidence type="ECO:0000259" key="3">
    <source>
        <dbReference type="PROSITE" id="PS50026"/>
    </source>
</evidence>
<dbReference type="Proteomes" id="UP001344447">
    <property type="component" value="Unassembled WGS sequence"/>
</dbReference>
<dbReference type="EMBL" id="JAVFKY010000003">
    <property type="protein sequence ID" value="KAK5579369.1"/>
    <property type="molecule type" value="Genomic_DNA"/>
</dbReference>
<dbReference type="Gene3D" id="3.80.10.10">
    <property type="entry name" value="Ribonuclease Inhibitor"/>
    <property type="match status" value="1"/>
</dbReference>
<feature type="transmembrane region" description="Helical" evidence="2">
    <location>
        <begin position="45"/>
        <end position="63"/>
    </location>
</feature>